<reference evidence="2" key="1">
    <citation type="journal article" date="2015" name="Nature">
        <title>Complex archaea that bridge the gap between prokaryotes and eukaryotes.</title>
        <authorList>
            <person name="Spang A."/>
            <person name="Saw J.H."/>
            <person name="Jorgensen S.L."/>
            <person name="Zaremba-Niedzwiedzka K."/>
            <person name="Martijn J."/>
            <person name="Lind A.E."/>
            <person name="van Eijk R."/>
            <person name="Schleper C."/>
            <person name="Guy L."/>
            <person name="Ettema T.J."/>
        </authorList>
    </citation>
    <scope>NUCLEOTIDE SEQUENCE</scope>
</reference>
<name>A0A0F9QRN4_9ZZZZ</name>
<protein>
    <submittedName>
        <fullName evidence="2">Uncharacterized protein</fullName>
    </submittedName>
</protein>
<evidence type="ECO:0000313" key="2">
    <source>
        <dbReference type="EMBL" id="KKN45134.1"/>
    </source>
</evidence>
<sequence>MNDTDGSTKKLDEVCAYGQVNRDRIKTNKDNLHSLTDWMQRLDDKIEVTLQTVLKRPGWAVVTIITVLSSACVGLLMALLNNLAK</sequence>
<accession>A0A0F9QRN4</accession>
<keyword evidence="1" id="KW-1133">Transmembrane helix</keyword>
<dbReference type="AlphaFoldDB" id="A0A0F9QRN4"/>
<keyword evidence="1" id="KW-0812">Transmembrane</keyword>
<evidence type="ECO:0000256" key="1">
    <source>
        <dbReference type="SAM" id="Phobius"/>
    </source>
</evidence>
<keyword evidence="1" id="KW-0472">Membrane</keyword>
<proteinExistence type="predicted"/>
<gene>
    <name evidence="2" type="ORF">LCGC14_0685870</name>
</gene>
<comment type="caution">
    <text evidence="2">The sequence shown here is derived from an EMBL/GenBank/DDBJ whole genome shotgun (WGS) entry which is preliminary data.</text>
</comment>
<organism evidence="2">
    <name type="scientific">marine sediment metagenome</name>
    <dbReference type="NCBI Taxonomy" id="412755"/>
    <lineage>
        <taxon>unclassified sequences</taxon>
        <taxon>metagenomes</taxon>
        <taxon>ecological metagenomes</taxon>
    </lineage>
</organism>
<dbReference type="EMBL" id="LAZR01001409">
    <property type="protein sequence ID" value="KKN45134.1"/>
    <property type="molecule type" value="Genomic_DNA"/>
</dbReference>
<feature type="transmembrane region" description="Helical" evidence="1">
    <location>
        <begin position="59"/>
        <end position="80"/>
    </location>
</feature>